<evidence type="ECO:0000259" key="1">
    <source>
        <dbReference type="Pfam" id="PF20247"/>
    </source>
</evidence>
<accession>A0ABY8N6X3</accession>
<reference evidence="2 3" key="1">
    <citation type="submission" date="2023-06" db="EMBL/GenBank/DDBJ databases">
        <title>Complete Genome Sequence of Flavobacterium keumense K3R-10.</title>
        <authorList>
            <person name="Jeong H."/>
            <person name="Jhang S.Y."/>
            <person name="Kim J.N."/>
        </authorList>
    </citation>
    <scope>NUCLEOTIDE SEQUENCE [LARGE SCALE GENOMIC DNA]</scope>
    <source>
        <strain evidence="2 3">K3R-10</strain>
    </source>
</reference>
<dbReference type="InterPro" id="IPR046537">
    <property type="entry name" value="DUF6602"/>
</dbReference>
<keyword evidence="3" id="KW-1185">Reference proteome</keyword>
<gene>
    <name evidence="2" type="ORF">MG292_02580</name>
</gene>
<dbReference type="Pfam" id="PF20247">
    <property type="entry name" value="DUF6602"/>
    <property type="match status" value="1"/>
</dbReference>
<evidence type="ECO:0000313" key="3">
    <source>
        <dbReference type="Proteomes" id="UP001232117"/>
    </source>
</evidence>
<proteinExistence type="predicted"/>
<dbReference type="EMBL" id="CP092332">
    <property type="protein sequence ID" value="WGK95134.1"/>
    <property type="molecule type" value="Genomic_DNA"/>
</dbReference>
<dbReference type="CDD" id="cd21173">
    <property type="entry name" value="NucC-like"/>
    <property type="match status" value="1"/>
</dbReference>
<feature type="domain" description="DUF6602" evidence="1">
    <location>
        <begin position="38"/>
        <end position="135"/>
    </location>
</feature>
<evidence type="ECO:0000313" key="2">
    <source>
        <dbReference type="EMBL" id="WGK95134.1"/>
    </source>
</evidence>
<name>A0ABY8N6X3_9FLAO</name>
<protein>
    <recommendedName>
        <fullName evidence="1">DUF6602 domain-containing protein</fullName>
    </recommendedName>
</protein>
<sequence>MSNKKDKDFKKLSIDTFFNFEADGIDIAQSQVKLIHNSGDIYASGSQLEVAIRNFFKKKLPEKYYISNGHIIDTSLSTSPQLDLIIADNFRTPILYKTFDETEYLTYESIYAYAEIKSSWNKKHIDDFVTTKERLNKFLTRENISPQFLDAGGKGIMLNIPTTTNEYKNPLFSFMFIGDSSSFSFEHIKDYYNKTDWKFLPNIICLYDRGLIVNINKAELESNIFKVNLYPEFINKNNENNEWILLKFDKKRSSLGTLYYMVLEHLNTCVLGSPNMLEYLQNIFEINPNNIDFINEF</sequence>
<dbReference type="Proteomes" id="UP001232117">
    <property type="component" value="Chromosome"/>
</dbReference>
<organism evidence="2 3">
    <name type="scientific">Flavobacterium keumense</name>
    <dbReference type="NCBI Taxonomy" id="1306518"/>
    <lineage>
        <taxon>Bacteria</taxon>
        <taxon>Pseudomonadati</taxon>
        <taxon>Bacteroidota</taxon>
        <taxon>Flavobacteriia</taxon>
        <taxon>Flavobacteriales</taxon>
        <taxon>Flavobacteriaceae</taxon>
        <taxon>Flavobacterium</taxon>
    </lineage>
</organism>
<dbReference type="RefSeq" id="WP_264534253.1">
    <property type="nucleotide sequence ID" value="NZ_CP092332.1"/>
</dbReference>